<proteinExistence type="predicted"/>
<evidence type="ECO:0000313" key="2">
    <source>
        <dbReference type="Proteomes" id="UP001549204"/>
    </source>
</evidence>
<dbReference type="Proteomes" id="UP001549204">
    <property type="component" value="Unassembled WGS sequence"/>
</dbReference>
<comment type="caution">
    <text evidence="1">The sequence shown here is derived from an EMBL/GenBank/DDBJ whole genome shotgun (WGS) entry which is preliminary data.</text>
</comment>
<name>A0ABV2H029_9HYPH</name>
<keyword evidence="2" id="KW-1185">Reference proteome</keyword>
<evidence type="ECO:0000313" key="1">
    <source>
        <dbReference type="EMBL" id="MET3583642.1"/>
    </source>
</evidence>
<reference evidence="1 2" key="1">
    <citation type="submission" date="2024-06" db="EMBL/GenBank/DDBJ databases">
        <title>Genomic Encyclopedia of Type Strains, Phase IV (KMG-IV): sequencing the most valuable type-strain genomes for metagenomic binning, comparative biology and taxonomic classification.</title>
        <authorList>
            <person name="Goeker M."/>
        </authorList>
    </citation>
    <scope>NUCLEOTIDE SEQUENCE [LARGE SCALE GENOMIC DNA]</scope>
    <source>
        <strain evidence="1 2">DSM 100022</strain>
    </source>
</reference>
<gene>
    <name evidence="1" type="ORF">ABID19_006707</name>
</gene>
<protein>
    <submittedName>
        <fullName evidence="1">Uncharacterized protein</fullName>
    </submittedName>
</protein>
<sequence length="36" mass="4063">MNEQNLDLPMKKSIAVQALLPKVRLPGDSATLMYYL</sequence>
<accession>A0ABV2H029</accession>
<dbReference type="EMBL" id="JBEPMC010000020">
    <property type="protein sequence ID" value="MET3583642.1"/>
    <property type="molecule type" value="Genomic_DNA"/>
</dbReference>
<organism evidence="1 2">
    <name type="scientific">Mesorhizobium robiniae</name>
    <dbReference type="NCBI Taxonomy" id="559315"/>
    <lineage>
        <taxon>Bacteria</taxon>
        <taxon>Pseudomonadati</taxon>
        <taxon>Pseudomonadota</taxon>
        <taxon>Alphaproteobacteria</taxon>
        <taxon>Hyphomicrobiales</taxon>
        <taxon>Phyllobacteriaceae</taxon>
        <taxon>Mesorhizobium</taxon>
    </lineage>
</organism>